<dbReference type="InterPro" id="IPR044672">
    <property type="entry name" value="MOCS2A"/>
</dbReference>
<protein>
    <recommendedName>
        <fullName evidence="3">Molybdopterin synthase sulfur carrier subunit</fullName>
    </recommendedName>
</protein>
<dbReference type="CDD" id="cd00754">
    <property type="entry name" value="Ubl_MoaD"/>
    <property type="match status" value="1"/>
</dbReference>
<comment type="caution">
    <text evidence="4">The sequence shown here is derived from an EMBL/GenBank/DDBJ whole genome shotgun (WGS) entry which is preliminary data.</text>
</comment>
<proteinExistence type="inferred from homology"/>
<name>A0ABN1J3P7_9FLAO</name>
<dbReference type="InterPro" id="IPR012675">
    <property type="entry name" value="Beta-grasp_dom_sf"/>
</dbReference>
<evidence type="ECO:0000256" key="2">
    <source>
        <dbReference type="ARBA" id="ARBA00024200"/>
    </source>
</evidence>
<keyword evidence="5" id="KW-1185">Reference proteome</keyword>
<evidence type="ECO:0000313" key="4">
    <source>
        <dbReference type="EMBL" id="GAA0727810.1"/>
    </source>
</evidence>
<sequence>MELKILYFGMIAEATNCNEEEISLQSGSTVEQLIHKLNNKYHKLKDLSFNIAIDKEISDHSTLLNANSEIALLPPFAGG</sequence>
<dbReference type="EMBL" id="BAAAGE010000003">
    <property type="protein sequence ID" value="GAA0727810.1"/>
    <property type="molecule type" value="Genomic_DNA"/>
</dbReference>
<dbReference type="PANTHER" id="PTHR33359:SF1">
    <property type="entry name" value="MOLYBDOPTERIN SYNTHASE SULFUR CARRIER SUBUNIT"/>
    <property type="match status" value="1"/>
</dbReference>
<dbReference type="Gene3D" id="3.10.20.30">
    <property type="match status" value="1"/>
</dbReference>
<dbReference type="PANTHER" id="PTHR33359">
    <property type="entry name" value="MOLYBDOPTERIN SYNTHASE SULFUR CARRIER SUBUNIT"/>
    <property type="match status" value="1"/>
</dbReference>
<dbReference type="Proteomes" id="UP001501758">
    <property type="component" value="Unassembled WGS sequence"/>
</dbReference>
<comment type="similarity">
    <text evidence="2">Belongs to the MoaD family.</text>
</comment>
<dbReference type="RefSeq" id="WP_343913669.1">
    <property type="nucleotide sequence ID" value="NZ_BAAAGE010000003.1"/>
</dbReference>
<evidence type="ECO:0000256" key="3">
    <source>
        <dbReference type="ARBA" id="ARBA00024247"/>
    </source>
</evidence>
<dbReference type="Pfam" id="PF02597">
    <property type="entry name" value="ThiS"/>
    <property type="match status" value="1"/>
</dbReference>
<reference evidence="4 5" key="1">
    <citation type="journal article" date="2019" name="Int. J. Syst. Evol. Microbiol.">
        <title>The Global Catalogue of Microorganisms (GCM) 10K type strain sequencing project: providing services to taxonomists for standard genome sequencing and annotation.</title>
        <authorList>
            <consortium name="The Broad Institute Genomics Platform"/>
            <consortium name="The Broad Institute Genome Sequencing Center for Infectious Disease"/>
            <person name="Wu L."/>
            <person name="Ma J."/>
        </authorList>
    </citation>
    <scope>NUCLEOTIDE SEQUENCE [LARGE SCALE GENOMIC DNA]</scope>
    <source>
        <strain evidence="4 5">JCM 15974</strain>
    </source>
</reference>
<dbReference type="InterPro" id="IPR003749">
    <property type="entry name" value="ThiS/MoaD-like"/>
</dbReference>
<dbReference type="InterPro" id="IPR016155">
    <property type="entry name" value="Mopterin_synth/thiamin_S_b"/>
</dbReference>
<evidence type="ECO:0000313" key="5">
    <source>
        <dbReference type="Proteomes" id="UP001501758"/>
    </source>
</evidence>
<dbReference type="SUPFAM" id="SSF54285">
    <property type="entry name" value="MoaD/ThiS"/>
    <property type="match status" value="1"/>
</dbReference>
<keyword evidence="1" id="KW-0547">Nucleotide-binding</keyword>
<evidence type="ECO:0000256" key="1">
    <source>
        <dbReference type="ARBA" id="ARBA00022741"/>
    </source>
</evidence>
<gene>
    <name evidence="4" type="ORF">GCM10009430_36260</name>
</gene>
<accession>A0ABN1J3P7</accession>
<organism evidence="4 5">
    <name type="scientific">Aquimarina litoralis</name>
    <dbReference type="NCBI Taxonomy" id="584605"/>
    <lineage>
        <taxon>Bacteria</taxon>
        <taxon>Pseudomonadati</taxon>
        <taxon>Bacteroidota</taxon>
        <taxon>Flavobacteriia</taxon>
        <taxon>Flavobacteriales</taxon>
        <taxon>Flavobacteriaceae</taxon>
        <taxon>Aquimarina</taxon>
    </lineage>
</organism>